<reference evidence="1" key="1">
    <citation type="journal article" date="2020" name="Nature">
        <title>Giant virus diversity and host interactions through global metagenomics.</title>
        <authorList>
            <person name="Schulz F."/>
            <person name="Roux S."/>
            <person name="Paez-Espino D."/>
            <person name="Jungbluth S."/>
            <person name="Walsh D.A."/>
            <person name="Denef V.J."/>
            <person name="McMahon K.D."/>
            <person name="Konstantinidis K.T."/>
            <person name="Eloe-Fadrosh E.A."/>
            <person name="Kyrpides N.C."/>
            <person name="Woyke T."/>
        </authorList>
    </citation>
    <scope>NUCLEOTIDE SEQUENCE</scope>
    <source>
        <strain evidence="1">GVMAG-M-3300018416-26</strain>
    </source>
</reference>
<organism evidence="1">
    <name type="scientific">viral metagenome</name>
    <dbReference type="NCBI Taxonomy" id="1070528"/>
    <lineage>
        <taxon>unclassified sequences</taxon>
        <taxon>metagenomes</taxon>
        <taxon>organismal metagenomes</taxon>
    </lineage>
</organism>
<accession>A0A6C0BQV4</accession>
<protein>
    <submittedName>
        <fullName evidence="1">Uncharacterized protein</fullName>
    </submittedName>
</protein>
<dbReference type="AlphaFoldDB" id="A0A6C0BQV4"/>
<proteinExistence type="predicted"/>
<name>A0A6C0BQV4_9ZZZZ</name>
<dbReference type="EMBL" id="MN739220">
    <property type="protein sequence ID" value="QHS94372.1"/>
    <property type="molecule type" value="Genomic_DNA"/>
</dbReference>
<sequence>MAKLTQLVPLFVLICVISFLNCLSLAPIPQVVGQLSPTGVHSLVNVQSISHDPQSTLNSNNESKYSV</sequence>
<evidence type="ECO:0000313" key="1">
    <source>
        <dbReference type="EMBL" id="QHS94372.1"/>
    </source>
</evidence>